<dbReference type="InterPro" id="IPR037401">
    <property type="entry name" value="SnoaL-like"/>
</dbReference>
<dbReference type="STRING" id="394193.SAMN04489732_10455"/>
<dbReference type="RefSeq" id="WP_091616490.1">
    <property type="nucleotide sequence ID" value="NZ_FOEF01000004.1"/>
</dbReference>
<dbReference type="EMBL" id="FOEF01000004">
    <property type="protein sequence ID" value="SEP14822.1"/>
    <property type="molecule type" value="Genomic_DNA"/>
</dbReference>
<dbReference type="Proteomes" id="UP000198582">
    <property type="component" value="Unassembled WGS sequence"/>
</dbReference>
<gene>
    <name evidence="2" type="ORF">SAMN04489732_10455</name>
</gene>
<evidence type="ECO:0000313" key="2">
    <source>
        <dbReference type="EMBL" id="SEP14822.1"/>
    </source>
</evidence>
<feature type="domain" description="SnoaL-like" evidence="1">
    <location>
        <begin position="3"/>
        <end position="120"/>
    </location>
</feature>
<accession>A0A1H8VH90</accession>
<dbReference type="AlphaFoldDB" id="A0A1H8VH90"/>
<evidence type="ECO:0000313" key="3">
    <source>
        <dbReference type="Proteomes" id="UP000198582"/>
    </source>
</evidence>
<dbReference type="InterPro" id="IPR032710">
    <property type="entry name" value="NTF2-like_dom_sf"/>
</dbReference>
<organism evidence="2 3">
    <name type="scientific">Amycolatopsis saalfeldensis</name>
    <dbReference type="NCBI Taxonomy" id="394193"/>
    <lineage>
        <taxon>Bacteria</taxon>
        <taxon>Bacillati</taxon>
        <taxon>Actinomycetota</taxon>
        <taxon>Actinomycetes</taxon>
        <taxon>Pseudonocardiales</taxon>
        <taxon>Pseudonocardiaceae</taxon>
        <taxon>Amycolatopsis</taxon>
    </lineage>
</organism>
<dbReference type="OrthoDB" id="9180262at2"/>
<evidence type="ECO:0000259" key="1">
    <source>
        <dbReference type="Pfam" id="PF13577"/>
    </source>
</evidence>
<sequence length="131" mass="14559">MNTEDREAMTRIVNQHGHLIDTGRLDRLHEIFTADVAYDVSDFGGGVITGLEAMRAWVLDLGDRNPVAHHVTNVVLDEITDGVVHCLSKGIGIGVDGTARSVTFEDRFERSEAGWRISRRVVKARRAPLRP</sequence>
<reference evidence="2 3" key="1">
    <citation type="submission" date="2016-10" db="EMBL/GenBank/DDBJ databases">
        <authorList>
            <person name="de Groot N.N."/>
        </authorList>
    </citation>
    <scope>NUCLEOTIDE SEQUENCE [LARGE SCALE GENOMIC DNA]</scope>
    <source>
        <strain evidence="2 3">DSM 44993</strain>
    </source>
</reference>
<keyword evidence="3" id="KW-1185">Reference proteome</keyword>
<name>A0A1H8VH90_9PSEU</name>
<dbReference type="Gene3D" id="3.10.450.50">
    <property type="match status" value="1"/>
</dbReference>
<proteinExistence type="predicted"/>
<protein>
    <submittedName>
        <fullName evidence="2">SnoaL-like domain-containing protein</fullName>
    </submittedName>
</protein>
<dbReference type="Pfam" id="PF13577">
    <property type="entry name" value="SnoaL_4"/>
    <property type="match status" value="1"/>
</dbReference>
<dbReference type="SUPFAM" id="SSF54427">
    <property type="entry name" value="NTF2-like"/>
    <property type="match status" value="1"/>
</dbReference>